<evidence type="ECO:0000313" key="2">
    <source>
        <dbReference type="EMBL" id="PYI28435.1"/>
    </source>
</evidence>
<gene>
    <name evidence="2" type="ORF">BP00DRAFT_428403</name>
</gene>
<protein>
    <submittedName>
        <fullName evidence="2">Uncharacterized protein</fullName>
    </submittedName>
</protein>
<keyword evidence="1" id="KW-0812">Transmembrane</keyword>
<feature type="transmembrane region" description="Helical" evidence="1">
    <location>
        <begin position="12"/>
        <end position="37"/>
    </location>
</feature>
<reference evidence="2 3" key="1">
    <citation type="submission" date="2018-02" db="EMBL/GenBank/DDBJ databases">
        <title>The genomes of Aspergillus section Nigri reveals drivers in fungal speciation.</title>
        <authorList>
            <consortium name="DOE Joint Genome Institute"/>
            <person name="Vesth T.C."/>
            <person name="Nybo J."/>
            <person name="Theobald S."/>
            <person name="Brandl J."/>
            <person name="Frisvad J.C."/>
            <person name="Nielsen K.F."/>
            <person name="Lyhne E.K."/>
            <person name="Kogle M.E."/>
            <person name="Kuo A."/>
            <person name="Riley R."/>
            <person name="Clum A."/>
            <person name="Nolan M."/>
            <person name="Lipzen A."/>
            <person name="Salamov A."/>
            <person name="Henrissat B."/>
            <person name="Wiebenga A."/>
            <person name="De vries R.P."/>
            <person name="Grigoriev I.V."/>
            <person name="Mortensen U.H."/>
            <person name="Andersen M.R."/>
            <person name="Baker S.E."/>
        </authorList>
    </citation>
    <scope>NUCLEOTIDE SEQUENCE [LARGE SCALE GENOMIC DNA]</scope>
    <source>
        <strain evidence="2 3">CBS 114.80</strain>
    </source>
</reference>
<accession>A0A2V5HVD1</accession>
<dbReference type="AlphaFoldDB" id="A0A2V5HVD1"/>
<organism evidence="2 3">
    <name type="scientific">Aspergillus indologenus CBS 114.80</name>
    <dbReference type="NCBI Taxonomy" id="1450541"/>
    <lineage>
        <taxon>Eukaryota</taxon>
        <taxon>Fungi</taxon>
        <taxon>Dikarya</taxon>
        <taxon>Ascomycota</taxon>
        <taxon>Pezizomycotina</taxon>
        <taxon>Eurotiomycetes</taxon>
        <taxon>Eurotiomycetidae</taxon>
        <taxon>Eurotiales</taxon>
        <taxon>Aspergillaceae</taxon>
        <taxon>Aspergillus</taxon>
        <taxon>Aspergillus subgen. Circumdati</taxon>
    </lineage>
</organism>
<dbReference type="Proteomes" id="UP000248817">
    <property type="component" value="Unassembled WGS sequence"/>
</dbReference>
<sequence>MLLCYITPKCSLRYLLLLLLLFAESQVTFGPISIIALSNSSHKFQQRKASLTTWFSIPQIGFLCAHLVLMKLLLFAP</sequence>
<keyword evidence="1" id="KW-1133">Transmembrane helix</keyword>
<keyword evidence="3" id="KW-1185">Reference proteome</keyword>
<proteinExistence type="predicted"/>
<name>A0A2V5HVD1_9EURO</name>
<evidence type="ECO:0000256" key="1">
    <source>
        <dbReference type="SAM" id="Phobius"/>
    </source>
</evidence>
<evidence type="ECO:0000313" key="3">
    <source>
        <dbReference type="Proteomes" id="UP000248817"/>
    </source>
</evidence>
<dbReference type="EMBL" id="KZ825548">
    <property type="protein sequence ID" value="PYI28435.1"/>
    <property type="molecule type" value="Genomic_DNA"/>
</dbReference>
<feature type="transmembrane region" description="Helical" evidence="1">
    <location>
        <begin position="57"/>
        <end position="76"/>
    </location>
</feature>
<keyword evidence="1" id="KW-0472">Membrane</keyword>